<gene>
    <name evidence="2" type="ORF">FA14DRAFT_62986</name>
</gene>
<dbReference type="RefSeq" id="XP_025353817.1">
    <property type="nucleotide sequence ID" value="XM_025502593.1"/>
</dbReference>
<dbReference type="AlphaFoldDB" id="A0A316VDF6"/>
<proteinExistence type="predicted"/>
<protein>
    <submittedName>
        <fullName evidence="2">Uncharacterized protein</fullName>
    </submittedName>
</protein>
<keyword evidence="3" id="KW-1185">Reference proteome</keyword>
<evidence type="ECO:0000313" key="2">
    <source>
        <dbReference type="EMBL" id="PWN33515.1"/>
    </source>
</evidence>
<evidence type="ECO:0000256" key="1">
    <source>
        <dbReference type="SAM" id="MobiDB-lite"/>
    </source>
</evidence>
<accession>A0A316VDF6</accession>
<reference evidence="2 3" key="1">
    <citation type="journal article" date="2018" name="Mol. Biol. Evol.">
        <title>Broad Genomic Sampling Reveals a Smut Pathogenic Ancestry of the Fungal Clade Ustilaginomycotina.</title>
        <authorList>
            <person name="Kijpornyongpan T."/>
            <person name="Mondo S.J."/>
            <person name="Barry K."/>
            <person name="Sandor L."/>
            <person name="Lee J."/>
            <person name="Lipzen A."/>
            <person name="Pangilinan J."/>
            <person name="LaButti K."/>
            <person name="Hainaut M."/>
            <person name="Henrissat B."/>
            <person name="Grigoriev I.V."/>
            <person name="Spatafora J.W."/>
            <person name="Aime M.C."/>
        </authorList>
    </citation>
    <scope>NUCLEOTIDE SEQUENCE [LARGE SCALE GENOMIC DNA]</scope>
    <source>
        <strain evidence="2 3">MCA 3882</strain>
    </source>
</reference>
<sequence>MAPISQDDKGSLPAFPMQDLPYELQEAILRIAFQDPSVSRLSLLTTCKLWKNIIVTALYSDIELCSIRQCLGFLDDRSSAKKHAPLHTRNLTFTLIGVPGGSTRGGRESAPSSPNLGSKKIDERLRGNNRLLLASRAVLLCPLVEQCTFEMFGVRHSSLLTSSEYLDEEANTFRSALANLKHLKSFAWITPRVNHNFVGFSVAVVDLAISPMVEGLQAAATDIDDAGRRITLEKGSLDRFSHPLQRITLHHCIFPTTAYPNESLFLLFAQSHPDDEDWLLFPQLQEIVIRTATNVDPKAVAFLALTWQLRLDSSMIESHTQVVLHQLQHKKAAKDPKIVLSDTFENSIWGPRVTKDLIDLHLKAFVMDVQEPNSPEQPSANPLIRALEESANTQSTLSKKWKTRLRKLQEWQRKEILHRARERVVISSVADAIAGAGSRSQQ</sequence>
<dbReference type="InParanoid" id="A0A316VDF6"/>
<organism evidence="2 3">
    <name type="scientific">Meira miltonrushii</name>
    <dbReference type="NCBI Taxonomy" id="1280837"/>
    <lineage>
        <taxon>Eukaryota</taxon>
        <taxon>Fungi</taxon>
        <taxon>Dikarya</taxon>
        <taxon>Basidiomycota</taxon>
        <taxon>Ustilaginomycotina</taxon>
        <taxon>Exobasidiomycetes</taxon>
        <taxon>Exobasidiales</taxon>
        <taxon>Brachybasidiaceae</taxon>
        <taxon>Meira</taxon>
    </lineage>
</organism>
<dbReference type="Proteomes" id="UP000245771">
    <property type="component" value="Unassembled WGS sequence"/>
</dbReference>
<dbReference type="OrthoDB" id="2548305at2759"/>
<dbReference type="GeneID" id="37024374"/>
<name>A0A316VDF6_9BASI</name>
<dbReference type="EMBL" id="KZ819604">
    <property type="protein sequence ID" value="PWN33515.1"/>
    <property type="molecule type" value="Genomic_DNA"/>
</dbReference>
<feature type="region of interest" description="Disordered" evidence="1">
    <location>
        <begin position="99"/>
        <end position="120"/>
    </location>
</feature>
<evidence type="ECO:0000313" key="3">
    <source>
        <dbReference type="Proteomes" id="UP000245771"/>
    </source>
</evidence>